<dbReference type="AlphaFoldDB" id="A0A931AR46"/>
<name>A0A931AR46_9FIRM</name>
<protein>
    <submittedName>
        <fullName evidence="2">Uncharacterized protein</fullName>
    </submittedName>
</protein>
<dbReference type="Proteomes" id="UP000621436">
    <property type="component" value="Unassembled WGS sequence"/>
</dbReference>
<evidence type="ECO:0000313" key="3">
    <source>
        <dbReference type="Proteomes" id="UP000621436"/>
    </source>
</evidence>
<gene>
    <name evidence="2" type="ORF">I0Q91_07760</name>
</gene>
<accession>A0A931AR46</accession>
<dbReference type="EMBL" id="JADPIE010000004">
    <property type="protein sequence ID" value="MBF8436967.1"/>
    <property type="molecule type" value="Genomic_DNA"/>
</dbReference>
<keyword evidence="1" id="KW-1133">Transmembrane helix</keyword>
<sequence>MLRFKSSRMIILGLILIVAGWLLVFAMVINLVKETFLLSFVGYGLGLAGFFIGFMAISYHWNLIKDRQDKKQLRDYEDNE</sequence>
<evidence type="ECO:0000256" key="1">
    <source>
        <dbReference type="SAM" id="Phobius"/>
    </source>
</evidence>
<reference evidence="2" key="1">
    <citation type="submission" date="2020-11" db="EMBL/GenBank/DDBJ databases">
        <title>Halonatronomonas betainensis gen. nov., sp. nov. a novel haloalkaliphilic representative of the family Halanaerobiacae capable of betaine degradation.</title>
        <authorList>
            <person name="Boltyanskaya Y."/>
            <person name="Kevbrin V."/>
            <person name="Detkova E."/>
            <person name="Grouzdev D.S."/>
            <person name="Koziaeva V."/>
            <person name="Zhilina T."/>
        </authorList>
    </citation>
    <scope>NUCLEOTIDE SEQUENCE</scope>
    <source>
        <strain evidence="2">Z-7014</strain>
    </source>
</reference>
<keyword evidence="3" id="KW-1185">Reference proteome</keyword>
<keyword evidence="1" id="KW-0812">Transmembrane</keyword>
<keyword evidence="1" id="KW-0472">Membrane</keyword>
<comment type="caution">
    <text evidence="2">The sequence shown here is derived from an EMBL/GenBank/DDBJ whole genome shotgun (WGS) entry which is preliminary data.</text>
</comment>
<feature type="transmembrane region" description="Helical" evidence="1">
    <location>
        <begin position="36"/>
        <end position="61"/>
    </location>
</feature>
<evidence type="ECO:0000313" key="2">
    <source>
        <dbReference type="EMBL" id="MBF8436967.1"/>
    </source>
</evidence>
<proteinExistence type="predicted"/>
<dbReference type="RefSeq" id="WP_270453895.1">
    <property type="nucleotide sequence ID" value="NZ_JADPIE010000004.1"/>
</dbReference>
<organism evidence="2 3">
    <name type="scientific">Halonatronomonas betaini</name>
    <dbReference type="NCBI Taxonomy" id="2778430"/>
    <lineage>
        <taxon>Bacteria</taxon>
        <taxon>Bacillati</taxon>
        <taxon>Bacillota</taxon>
        <taxon>Clostridia</taxon>
        <taxon>Halanaerobiales</taxon>
        <taxon>Halarsenatibacteraceae</taxon>
        <taxon>Halonatronomonas</taxon>
    </lineage>
</organism>